<sequence>MKNRFKRSISMLLALALLLMSFQFSYAAEPQETKVPDGEYAISYNYWKDNMETASAADGFMQTGNAGKLIIQDGKSKFEHEITSKNYAYFHYLGSRKAGSSKAVITPVGSGYTVDGQDGYQPVVYRPANNGTDNWIVQIDVEDVFKKQDILMHVEVKDIPGFTYNHWYNVQLRLNTSSLPLQPGDGDNGENNGGGSEQPITLENVNELISVSRSVYESTYEGTSFGDYPVGSKTPFFDSIVLAESERDAAGSDTTLYQAILTKLQAALSLYKSLLLSADKSGLSLLIALSEEIASSSVELGTAEGNPGAFYSSITPGEYAKNSKSNFIDQINIAKVVLNDEKATQAVVDAAVNKINYAYIDFPTWQYVASAPAKIYVLDSLAPTEVETIHANEIEKTAVLITNQGLQNRTSVNLTFNGSATSITEVVQSFALEEGGMTTDGLLFTRNRDKALKISKSSTEVKQVYQVISRNMLAGDDKWLGLSFVRYKSGDTTKEAYISYNAGLLDELKQAAVDAQKLHDTASAVVGEEQQFADAKEGLLAAIQSAEQASRNLAATRQQIADAKSVLQDALAAFKETASAILYFSAIHADKEQFSTMDSYFVKPALVTTESGSTLVTLTVKDSATVQAFRVKTGGAFVESTVVSEDEDANTRVVTFKVDNLSELANAQVRAVVPDRNYDMTHDIRLNLNNVNNAELALAITQATAVHKAAVVGTKKGEYPEAAKNTLQSAIQSASAESVRVAGTQEQSDTARTVLLAAVAAFKAAENTVTITDPTPGGLTNGQFSINVRILKFGTDQDSVMQGYINPNAKLSISGGSKTISLTLMQDKEITGLKFNGANVSTVSRNVEQNTRVVSFPIADLSKVTNGWVKVDWPEIDYHHEYDIQIKFDESSIRAYDGSDVLPVKTEEDSDEELVEPVVTNLKDIQGHWAQDAIEKAIGLGIAKGYEDGKFHPNAVINRAEFAVMLSRALKLEASKEATSFNDKQELPKWAQEHIARAVKAGLIGGYDDQTFRAGNEITRAELAVIIARAAKLEIKENAALSFADAAEFPAWARNEAAAAIEGGYIQGKGNNMFDPNASATRAEALTLILRLLEKL</sequence>
<dbReference type="RefSeq" id="WP_183566511.1">
    <property type="nucleotide sequence ID" value="NZ_CBCSLB010000013.1"/>
</dbReference>
<dbReference type="PROSITE" id="PS51272">
    <property type="entry name" value="SLH"/>
    <property type="match status" value="3"/>
</dbReference>
<dbReference type="PANTHER" id="PTHR37824:SF1">
    <property type="entry name" value="IRON-REGULATED SURFACE DETERMINANT PROTEIN C"/>
    <property type="match status" value="1"/>
</dbReference>
<proteinExistence type="predicted"/>
<reference evidence="11 12" key="1">
    <citation type="submission" date="2020-08" db="EMBL/GenBank/DDBJ databases">
        <title>Genomic Encyclopedia of Type Strains, Phase III (KMG-III): the genomes of soil and plant-associated and newly described type strains.</title>
        <authorList>
            <person name="Whitman W."/>
        </authorList>
    </citation>
    <scope>NUCLEOTIDE SEQUENCE [LARGE SCALE GENOMIC DNA]</scope>
    <source>
        <strain evidence="11 12">CECT 8234</strain>
    </source>
</reference>
<comment type="subcellular location">
    <subcellularLocation>
        <location evidence="1">Secreted</location>
        <location evidence="1">Cell wall</location>
        <topology evidence="1">Peptidoglycan-anchor</topology>
    </subcellularLocation>
</comment>
<evidence type="ECO:0000313" key="11">
    <source>
        <dbReference type="EMBL" id="MBB3153953.1"/>
    </source>
</evidence>
<feature type="chain" id="PRO_5031529041" evidence="8">
    <location>
        <begin position="28"/>
        <end position="1096"/>
    </location>
</feature>
<dbReference type="InterPro" id="IPR037250">
    <property type="entry name" value="NEAT_dom_sf"/>
</dbReference>
<dbReference type="Pfam" id="PF00395">
    <property type="entry name" value="SLH"/>
    <property type="match status" value="3"/>
</dbReference>
<keyword evidence="5" id="KW-0572">Peptidoglycan-anchor</keyword>
<feature type="signal peptide" evidence="8">
    <location>
        <begin position="1"/>
        <end position="27"/>
    </location>
</feature>
<dbReference type="AlphaFoldDB" id="A0A7W5GC01"/>
<keyword evidence="2" id="KW-0134">Cell wall</keyword>
<evidence type="ECO:0000259" key="10">
    <source>
        <dbReference type="PROSITE" id="PS51272"/>
    </source>
</evidence>
<evidence type="ECO:0000256" key="2">
    <source>
        <dbReference type="ARBA" id="ARBA00022512"/>
    </source>
</evidence>
<dbReference type="SUPFAM" id="SSF158911">
    <property type="entry name" value="NEAT domain-like"/>
    <property type="match status" value="3"/>
</dbReference>
<dbReference type="InterPro" id="IPR050436">
    <property type="entry name" value="IsdA"/>
</dbReference>
<keyword evidence="6" id="KW-0175">Coiled coil</keyword>
<dbReference type="Gene3D" id="2.60.40.1850">
    <property type="match status" value="3"/>
</dbReference>
<dbReference type="SMART" id="SM00725">
    <property type="entry name" value="NEAT"/>
    <property type="match status" value="3"/>
</dbReference>
<evidence type="ECO:0000256" key="3">
    <source>
        <dbReference type="ARBA" id="ARBA00022525"/>
    </source>
</evidence>
<keyword evidence="4 8" id="KW-0732">Signal</keyword>
<gene>
    <name evidence="11" type="ORF">FHS16_004029</name>
</gene>
<feature type="domain" description="SLH" evidence="10">
    <location>
        <begin position="917"/>
        <end position="980"/>
    </location>
</feature>
<dbReference type="InterPro" id="IPR001119">
    <property type="entry name" value="SLH_dom"/>
</dbReference>
<keyword evidence="3" id="KW-0964">Secreted</keyword>
<dbReference type="CDD" id="cd06920">
    <property type="entry name" value="NEAT"/>
    <property type="match status" value="3"/>
</dbReference>
<evidence type="ECO:0000256" key="6">
    <source>
        <dbReference type="SAM" id="Coils"/>
    </source>
</evidence>
<evidence type="ECO:0000256" key="8">
    <source>
        <dbReference type="SAM" id="SignalP"/>
    </source>
</evidence>
<dbReference type="PANTHER" id="PTHR37824">
    <property type="entry name" value="IRON-REGULATED SURFACE DETERMINANT PROTEIN C"/>
    <property type="match status" value="1"/>
</dbReference>
<accession>A0A7W5GC01</accession>
<feature type="domain" description="NEAT" evidence="9">
    <location>
        <begin position="35"/>
        <end position="182"/>
    </location>
</feature>
<dbReference type="Pfam" id="PF05031">
    <property type="entry name" value="NEAT"/>
    <property type="match status" value="3"/>
</dbReference>
<keyword evidence="12" id="KW-1185">Reference proteome</keyword>
<comment type="caution">
    <text evidence="11">The sequence shown here is derived from an EMBL/GenBank/DDBJ whole genome shotgun (WGS) entry which is preliminary data.</text>
</comment>
<organism evidence="11 12">
    <name type="scientific">Paenibacillus endophyticus</name>
    <dbReference type="NCBI Taxonomy" id="1294268"/>
    <lineage>
        <taxon>Bacteria</taxon>
        <taxon>Bacillati</taxon>
        <taxon>Bacillota</taxon>
        <taxon>Bacilli</taxon>
        <taxon>Bacillales</taxon>
        <taxon>Paenibacillaceae</taxon>
        <taxon>Paenibacillus</taxon>
    </lineage>
</organism>
<evidence type="ECO:0000256" key="7">
    <source>
        <dbReference type="SAM" id="MobiDB-lite"/>
    </source>
</evidence>
<name>A0A7W5GC01_9BACL</name>
<feature type="region of interest" description="Disordered" evidence="7">
    <location>
        <begin position="179"/>
        <end position="200"/>
    </location>
</feature>
<evidence type="ECO:0000256" key="4">
    <source>
        <dbReference type="ARBA" id="ARBA00022729"/>
    </source>
</evidence>
<feature type="domain" description="SLH" evidence="10">
    <location>
        <begin position="981"/>
        <end position="1039"/>
    </location>
</feature>
<evidence type="ECO:0000256" key="5">
    <source>
        <dbReference type="ARBA" id="ARBA00023088"/>
    </source>
</evidence>
<feature type="coiled-coil region" evidence="6">
    <location>
        <begin position="546"/>
        <end position="573"/>
    </location>
</feature>
<evidence type="ECO:0000259" key="9">
    <source>
        <dbReference type="PROSITE" id="PS50978"/>
    </source>
</evidence>
<evidence type="ECO:0000256" key="1">
    <source>
        <dbReference type="ARBA" id="ARBA00004168"/>
    </source>
</evidence>
<dbReference type="InterPro" id="IPR006635">
    <property type="entry name" value="NEAT_dom"/>
</dbReference>
<feature type="domain" description="NEAT" evidence="9">
    <location>
        <begin position="575"/>
        <end position="696"/>
    </location>
</feature>
<evidence type="ECO:0000313" key="12">
    <source>
        <dbReference type="Proteomes" id="UP000518605"/>
    </source>
</evidence>
<dbReference type="Proteomes" id="UP000518605">
    <property type="component" value="Unassembled WGS sequence"/>
</dbReference>
<feature type="domain" description="SLH" evidence="10">
    <location>
        <begin position="1040"/>
        <end position="1096"/>
    </location>
</feature>
<dbReference type="PROSITE" id="PS50978">
    <property type="entry name" value="NEAT"/>
    <property type="match status" value="3"/>
</dbReference>
<dbReference type="Gene3D" id="1.20.1270.90">
    <property type="entry name" value="AF1782-like"/>
    <property type="match status" value="2"/>
</dbReference>
<dbReference type="EMBL" id="JACHXW010000013">
    <property type="protein sequence ID" value="MBB3153953.1"/>
    <property type="molecule type" value="Genomic_DNA"/>
</dbReference>
<feature type="domain" description="NEAT" evidence="9">
    <location>
        <begin position="779"/>
        <end position="896"/>
    </location>
</feature>
<protein>
    <submittedName>
        <fullName evidence="11">Heme-binding NEAT domain protein</fullName>
    </submittedName>
</protein>